<evidence type="ECO:0000313" key="2">
    <source>
        <dbReference type="Proteomes" id="UP000198796"/>
    </source>
</evidence>
<gene>
    <name evidence="1" type="ORF">SAMN05421688_1939</name>
</gene>
<dbReference type="EMBL" id="FOJU01000003">
    <property type="protein sequence ID" value="SFA96642.1"/>
    <property type="molecule type" value="Genomic_DNA"/>
</dbReference>
<dbReference type="STRING" id="871651.SAMN05421688_1939"/>
<sequence>MTLSGHHISSSDLATKLHQRASGGRVLCAIAGAPASGKSTLADDLADRLNRSEPGLAAVLPMDGFHYDNLYLEPQGMLARKGAPETFDVDGLAHVLARLRTDDGSTVAVPLFDRSIEIARAGARVIPASVRVVIAEGNYLLLDRDPWRALEPLFDVTALVPVPEAELRRRLEMRWVRYGLSAAEMRAKIDGNDLPNGRLIQEESRPPDFIMQP</sequence>
<dbReference type="AlphaFoldDB" id="A0A1I0X6G4"/>
<dbReference type="SUPFAM" id="SSF52540">
    <property type="entry name" value="P-loop containing nucleoside triphosphate hydrolases"/>
    <property type="match status" value="1"/>
</dbReference>
<dbReference type="RefSeq" id="WP_245752568.1">
    <property type="nucleotide sequence ID" value="NZ_FOJU01000003.1"/>
</dbReference>
<proteinExistence type="predicted"/>
<dbReference type="Gene3D" id="3.40.50.300">
    <property type="entry name" value="P-loop containing nucleotide triphosphate hydrolases"/>
    <property type="match status" value="2"/>
</dbReference>
<reference evidence="1 2" key="1">
    <citation type="submission" date="2016-10" db="EMBL/GenBank/DDBJ databases">
        <authorList>
            <person name="de Groot N.N."/>
        </authorList>
    </citation>
    <scope>NUCLEOTIDE SEQUENCE [LARGE SCALE GENOMIC DNA]</scope>
    <source>
        <strain evidence="1 2">DSM 29316</strain>
    </source>
</reference>
<accession>A0A1I0X6G4</accession>
<organism evidence="1 2">
    <name type="scientific">Poseidonocella pacifica</name>
    <dbReference type="NCBI Taxonomy" id="871651"/>
    <lineage>
        <taxon>Bacteria</taxon>
        <taxon>Pseudomonadati</taxon>
        <taxon>Pseudomonadota</taxon>
        <taxon>Alphaproteobacteria</taxon>
        <taxon>Rhodobacterales</taxon>
        <taxon>Roseobacteraceae</taxon>
        <taxon>Poseidonocella</taxon>
    </lineage>
</organism>
<dbReference type="InterPro" id="IPR027417">
    <property type="entry name" value="P-loop_NTPase"/>
</dbReference>
<dbReference type="NCBIfam" id="NF006746">
    <property type="entry name" value="PRK09270.1-5"/>
    <property type="match status" value="1"/>
</dbReference>
<dbReference type="PANTHER" id="PTHR10285">
    <property type="entry name" value="URIDINE KINASE"/>
    <property type="match status" value="1"/>
</dbReference>
<keyword evidence="2" id="KW-1185">Reference proteome</keyword>
<evidence type="ECO:0008006" key="3">
    <source>
        <dbReference type="Google" id="ProtNLM"/>
    </source>
</evidence>
<name>A0A1I0X6G4_9RHOB</name>
<evidence type="ECO:0000313" key="1">
    <source>
        <dbReference type="EMBL" id="SFA96642.1"/>
    </source>
</evidence>
<protein>
    <recommendedName>
        <fullName evidence="3">Panthothenate kinase</fullName>
    </recommendedName>
</protein>
<dbReference type="Proteomes" id="UP000198796">
    <property type="component" value="Unassembled WGS sequence"/>
</dbReference>